<gene>
    <name evidence="2" type="ORF">MVEN_00098100</name>
</gene>
<accession>A0A8H6Z4F7</accession>
<comment type="caution">
    <text evidence="2">The sequence shown here is derived from an EMBL/GenBank/DDBJ whole genome shotgun (WGS) entry which is preliminary data.</text>
</comment>
<evidence type="ECO:0000313" key="3">
    <source>
        <dbReference type="Proteomes" id="UP000620124"/>
    </source>
</evidence>
<organism evidence="2 3">
    <name type="scientific">Mycena venus</name>
    <dbReference type="NCBI Taxonomy" id="2733690"/>
    <lineage>
        <taxon>Eukaryota</taxon>
        <taxon>Fungi</taxon>
        <taxon>Dikarya</taxon>
        <taxon>Basidiomycota</taxon>
        <taxon>Agaricomycotina</taxon>
        <taxon>Agaricomycetes</taxon>
        <taxon>Agaricomycetidae</taxon>
        <taxon>Agaricales</taxon>
        <taxon>Marasmiineae</taxon>
        <taxon>Mycenaceae</taxon>
        <taxon>Mycena</taxon>
    </lineage>
</organism>
<feature type="transmembrane region" description="Helical" evidence="1">
    <location>
        <begin position="84"/>
        <end position="103"/>
    </location>
</feature>
<keyword evidence="1" id="KW-0472">Membrane</keyword>
<keyword evidence="3" id="KW-1185">Reference proteome</keyword>
<sequence length="137" mass="15391">MKVRVAILPRPPRLLRVLLHQLIRPLVLLVLLLGVLLLRVPLRKPPTPMGMMPIPPIICARNRSLLLIVRIEVRLHVHVHIPHLFVLVILISIALLTPVRRVLLGVHVRPVRRCCRCVEPPQTNTPAAEAGDDTAPD</sequence>
<protein>
    <submittedName>
        <fullName evidence="2">Uncharacterized protein</fullName>
    </submittedName>
</protein>
<reference evidence="2" key="1">
    <citation type="submission" date="2020-05" db="EMBL/GenBank/DDBJ databases">
        <title>Mycena genomes resolve the evolution of fungal bioluminescence.</title>
        <authorList>
            <person name="Tsai I.J."/>
        </authorList>
    </citation>
    <scope>NUCLEOTIDE SEQUENCE</scope>
    <source>
        <strain evidence="2">CCC161011</strain>
    </source>
</reference>
<dbReference type="AlphaFoldDB" id="A0A8H6Z4F7"/>
<dbReference type="Proteomes" id="UP000620124">
    <property type="component" value="Unassembled WGS sequence"/>
</dbReference>
<dbReference type="EMBL" id="JACAZI010000001">
    <property type="protein sequence ID" value="KAF7372378.1"/>
    <property type="molecule type" value="Genomic_DNA"/>
</dbReference>
<feature type="transmembrane region" description="Helical" evidence="1">
    <location>
        <begin position="21"/>
        <end position="42"/>
    </location>
</feature>
<evidence type="ECO:0000313" key="2">
    <source>
        <dbReference type="EMBL" id="KAF7372378.1"/>
    </source>
</evidence>
<evidence type="ECO:0000256" key="1">
    <source>
        <dbReference type="SAM" id="Phobius"/>
    </source>
</evidence>
<keyword evidence="1" id="KW-1133">Transmembrane helix</keyword>
<name>A0A8H6Z4F7_9AGAR</name>
<keyword evidence="1" id="KW-0812">Transmembrane</keyword>
<proteinExistence type="predicted"/>